<dbReference type="AlphaFoldDB" id="A0A5N6VGD0"/>
<evidence type="ECO:0000313" key="2">
    <source>
        <dbReference type="Proteomes" id="UP000325433"/>
    </source>
</evidence>
<name>A0A5N6VGD0_9EURO</name>
<proteinExistence type="predicted"/>
<protein>
    <submittedName>
        <fullName evidence="1">Uncharacterized protein</fullName>
    </submittedName>
</protein>
<dbReference type="Proteomes" id="UP000325433">
    <property type="component" value="Unassembled WGS sequence"/>
</dbReference>
<dbReference type="EMBL" id="ML738410">
    <property type="protein sequence ID" value="KAE8307338.1"/>
    <property type="molecule type" value="Genomic_DNA"/>
</dbReference>
<keyword evidence="2" id="KW-1185">Reference proteome</keyword>
<organism evidence="1 2">
    <name type="scientific">Aspergillus transmontanensis</name>
    <dbReference type="NCBI Taxonomy" id="1034304"/>
    <lineage>
        <taxon>Eukaryota</taxon>
        <taxon>Fungi</taxon>
        <taxon>Dikarya</taxon>
        <taxon>Ascomycota</taxon>
        <taxon>Pezizomycotina</taxon>
        <taxon>Eurotiomycetes</taxon>
        <taxon>Eurotiomycetidae</taxon>
        <taxon>Eurotiales</taxon>
        <taxon>Aspergillaceae</taxon>
        <taxon>Aspergillus</taxon>
        <taxon>Aspergillus subgen. Circumdati</taxon>
    </lineage>
</organism>
<evidence type="ECO:0000313" key="1">
    <source>
        <dbReference type="EMBL" id="KAE8307338.1"/>
    </source>
</evidence>
<sequence>MQVALFPELDDDDMLVMRMEYQLSLETGHLAEGRFTMPRMGCPYRSVDIWLANVCQASLCPWNEGCSSCKHILRCDTCNSILICPRKGPRDWALGATLHWTASGRRRGSIQGEVKPKVKISISHLI</sequence>
<reference evidence="2" key="1">
    <citation type="submission" date="2019-04" db="EMBL/GenBank/DDBJ databases">
        <title>Friends and foes A comparative genomics studyof 23 Aspergillus species from section Flavi.</title>
        <authorList>
            <consortium name="DOE Joint Genome Institute"/>
            <person name="Kjaerbolling I."/>
            <person name="Vesth T."/>
            <person name="Frisvad J.C."/>
            <person name="Nybo J.L."/>
            <person name="Theobald S."/>
            <person name="Kildgaard S."/>
            <person name="Isbrandt T."/>
            <person name="Kuo A."/>
            <person name="Sato A."/>
            <person name="Lyhne E.K."/>
            <person name="Kogle M.E."/>
            <person name="Wiebenga A."/>
            <person name="Kun R.S."/>
            <person name="Lubbers R.J."/>
            <person name="Makela M.R."/>
            <person name="Barry K."/>
            <person name="Chovatia M."/>
            <person name="Clum A."/>
            <person name="Daum C."/>
            <person name="Haridas S."/>
            <person name="He G."/>
            <person name="LaButti K."/>
            <person name="Lipzen A."/>
            <person name="Mondo S."/>
            <person name="Riley R."/>
            <person name="Salamov A."/>
            <person name="Simmons B.A."/>
            <person name="Magnuson J.K."/>
            <person name="Henrissat B."/>
            <person name="Mortensen U.H."/>
            <person name="Larsen T.O."/>
            <person name="Devries R.P."/>
            <person name="Grigoriev I.V."/>
            <person name="Machida M."/>
            <person name="Baker S.E."/>
            <person name="Andersen M.R."/>
        </authorList>
    </citation>
    <scope>NUCLEOTIDE SEQUENCE [LARGE SCALE GENOMIC DNA]</scope>
    <source>
        <strain evidence="2">CBS 130015</strain>
    </source>
</reference>
<accession>A0A5N6VGD0</accession>
<gene>
    <name evidence="1" type="ORF">BDV41DRAFT_555238</name>
</gene>